<comment type="caution">
    <text evidence="2">The sequence shown here is derived from an EMBL/GenBank/DDBJ whole genome shotgun (WGS) entry which is preliminary data.</text>
</comment>
<dbReference type="InterPro" id="IPR050177">
    <property type="entry name" value="Lipid_A_modif_metabolic_enz"/>
</dbReference>
<dbReference type="PANTHER" id="PTHR43245">
    <property type="entry name" value="BIFUNCTIONAL POLYMYXIN RESISTANCE PROTEIN ARNA"/>
    <property type="match status" value="1"/>
</dbReference>
<dbReference type="AlphaFoldDB" id="A0A9K3D203"/>
<dbReference type="PANTHER" id="PTHR43245:SF13">
    <property type="entry name" value="UDP-D-APIOSE_UDP-D-XYLOSE SYNTHASE 2"/>
    <property type="match status" value="1"/>
</dbReference>
<keyword evidence="3" id="KW-1185">Reference proteome</keyword>
<protein>
    <recommendedName>
        <fullName evidence="1">NAD-dependent epimerase/dehydratase domain-containing protein</fullName>
    </recommendedName>
</protein>
<accession>A0A9K3D203</accession>
<dbReference type="Pfam" id="PF01370">
    <property type="entry name" value="Epimerase"/>
    <property type="match status" value="1"/>
</dbReference>
<dbReference type="Gene3D" id="3.40.50.720">
    <property type="entry name" value="NAD(P)-binding Rossmann-like Domain"/>
    <property type="match status" value="1"/>
</dbReference>
<dbReference type="Proteomes" id="UP000265618">
    <property type="component" value="Unassembled WGS sequence"/>
</dbReference>
<proteinExistence type="predicted"/>
<reference evidence="2 3" key="1">
    <citation type="journal article" date="2018" name="PLoS ONE">
        <title>The draft genome of Kipferlia bialata reveals reductive genome evolution in fornicate parasites.</title>
        <authorList>
            <person name="Tanifuji G."/>
            <person name="Takabayashi S."/>
            <person name="Kume K."/>
            <person name="Takagi M."/>
            <person name="Nakayama T."/>
            <person name="Kamikawa R."/>
            <person name="Inagaki Y."/>
            <person name="Hashimoto T."/>
        </authorList>
    </citation>
    <scope>NUCLEOTIDE SEQUENCE [LARGE SCALE GENOMIC DNA]</scope>
    <source>
        <strain evidence="2">NY0173</strain>
    </source>
</reference>
<feature type="domain" description="NAD-dependent epimerase/dehydratase" evidence="1">
    <location>
        <begin position="2"/>
        <end position="217"/>
    </location>
</feature>
<evidence type="ECO:0000313" key="3">
    <source>
        <dbReference type="Proteomes" id="UP000265618"/>
    </source>
</evidence>
<dbReference type="EMBL" id="BDIP01002652">
    <property type="protein sequence ID" value="GIQ86616.1"/>
    <property type="molecule type" value="Genomic_DNA"/>
</dbReference>
<sequence length="317" mass="34788">VSVVVLDNYSTGHNILPLSSVTYIEGDILDDDIYDTLPSDITHVVHLAAAISVAESMTEPDKYERINVQGSEKVYKYAQSMPSVKGVISASSAAIYGDPVTLPCREVDGYGGISPYADTKWKMELLGRKMAKAGERGETDRDGDRGDPLRIMFMRPFNVYGPRQDPKSPYTGVISTFMGNARTGQDLTIFGDGEQTRDFVFVRDLVRAALNVLLETSPLPEEGASLLYSPVTEVYNIGTGTRITVNTLAETVVEIAGRGADVTVKHGKPREGDVIHSVSCVDKLRSRIGWAPADRLQEGLTRTWQWFMEDVQGAAEY</sequence>
<dbReference type="OrthoDB" id="9402762at2759"/>
<dbReference type="Gene3D" id="3.90.25.10">
    <property type="entry name" value="UDP-galactose 4-epimerase, domain 1"/>
    <property type="match status" value="1"/>
</dbReference>
<gene>
    <name evidence="2" type="ORF">KIPB_008499</name>
</gene>
<dbReference type="InterPro" id="IPR036291">
    <property type="entry name" value="NAD(P)-bd_dom_sf"/>
</dbReference>
<name>A0A9K3D203_9EUKA</name>
<evidence type="ECO:0000313" key="2">
    <source>
        <dbReference type="EMBL" id="GIQ86616.1"/>
    </source>
</evidence>
<dbReference type="SUPFAM" id="SSF51735">
    <property type="entry name" value="NAD(P)-binding Rossmann-fold domains"/>
    <property type="match status" value="1"/>
</dbReference>
<dbReference type="InterPro" id="IPR001509">
    <property type="entry name" value="Epimerase_deHydtase"/>
</dbReference>
<evidence type="ECO:0000259" key="1">
    <source>
        <dbReference type="Pfam" id="PF01370"/>
    </source>
</evidence>
<organism evidence="2 3">
    <name type="scientific">Kipferlia bialata</name>
    <dbReference type="NCBI Taxonomy" id="797122"/>
    <lineage>
        <taxon>Eukaryota</taxon>
        <taxon>Metamonada</taxon>
        <taxon>Carpediemonas-like organisms</taxon>
        <taxon>Kipferlia</taxon>
    </lineage>
</organism>
<feature type="non-terminal residue" evidence="2">
    <location>
        <position position="1"/>
    </location>
</feature>